<feature type="domain" description="Cyclic nucleotide-binding" evidence="3">
    <location>
        <begin position="354"/>
        <end position="386"/>
    </location>
</feature>
<dbReference type="EMBL" id="JASXSZ010000003">
    <property type="protein sequence ID" value="MDL9979831.1"/>
    <property type="molecule type" value="Genomic_DNA"/>
</dbReference>
<gene>
    <name evidence="4" type="ORF">QSV35_10865</name>
</gene>
<dbReference type="GO" id="GO:0016787">
    <property type="term" value="F:hydrolase activity"/>
    <property type="evidence" value="ECO:0007669"/>
    <property type="project" value="UniProtKB-KW"/>
</dbReference>
<dbReference type="PANTHER" id="PTHR42776:SF27">
    <property type="entry name" value="DIPEPTIDYL PEPTIDASE FAMILY MEMBER 6"/>
    <property type="match status" value="1"/>
</dbReference>
<keyword evidence="2" id="KW-0645">Protease</keyword>
<dbReference type="InterPro" id="IPR011042">
    <property type="entry name" value="6-blade_b-propeller_TolB-like"/>
</dbReference>
<evidence type="ECO:0000313" key="4">
    <source>
        <dbReference type="EMBL" id="MDL9979831.1"/>
    </source>
</evidence>
<protein>
    <submittedName>
        <fullName evidence="4">S9 family peptidase</fullName>
        <ecNumber evidence="4">3.4.-.-</ecNumber>
    </submittedName>
</protein>
<keyword evidence="2" id="KW-0720">Serine protease</keyword>
<keyword evidence="5" id="KW-1185">Reference proteome</keyword>
<dbReference type="RefSeq" id="WP_286288764.1">
    <property type="nucleotide sequence ID" value="NZ_JASXSZ010000003.1"/>
</dbReference>
<organism evidence="4 5">
    <name type="scientific">Microbacterium candidum</name>
    <dbReference type="NCBI Taxonomy" id="3041922"/>
    <lineage>
        <taxon>Bacteria</taxon>
        <taxon>Bacillati</taxon>
        <taxon>Actinomycetota</taxon>
        <taxon>Actinomycetes</taxon>
        <taxon>Micrococcales</taxon>
        <taxon>Microbacteriaceae</taxon>
        <taxon>Microbacterium</taxon>
    </lineage>
</organism>
<evidence type="ECO:0000256" key="2">
    <source>
        <dbReference type="ARBA" id="ARBA00022825"/>
    </source>
</evidence>
<dbReference type="InterPro" id="IPR001375">
    <property type="entry name" value="Peptidase_S9_cat"/>
</dbReference>
<accession>A0ABT7MZH5</accession>
<dbReference type="SUPFAM" id="SSF82171">
    <property type="entry name" value="DPP6 N-terminal domain-like"/>
    <property type="match status" value="1"/>
</dbReference>
<dbReference type="Gene3D" id="3.40.50.1820">
    <property type="entry name" value="alpha/beta hydrolase"/>
    <property type="match status" value="1"/>
</dbReference>
<evidence type="ECO:0000259" key="3">
    <source>
        <dbReference type="PROSITE" id="PS50042"/>
    </source>
</evidence>
<dbReference type="PANTHER" id="PTHR42776">
    <property type="entry name" value="SERINE PEPTIDASE S9 FAMILY MEMBER"/>
    <property type="match status" value="1"/>
</dbReference>
<dbReference type="Proteomes" id="UP001235064">
    <property type="component" value="Unassembled WGS sequence"/>
</dbReference>
<evidence type="ECO:0000256" key="1">
    <source>
        <dbReference type="ARBA" id="ARBA00022801"/>
    </source>
</evidence>
<comment type="caution">
    <text evidence="4">The sequence shown here is derived from an EMBL/GenBank/DDBJ whole genome shotgun (WGS) entry which is preliminary data.</text>
</comment>
<dbReference type="SUPFAM" id="SSF53474">
    <property type="entry name" value="alpha/beta-Hydrolases"/>
    <property type="match status" value="1"/>
</dbReference>
<dbReference type="Pfam" id="PF07676">
    <property type="entry name" value="PD40"/>
    <property type="match status" value="1"/>
</dbReference>
<dbReference type="EC" id="3.4.-.-" evidence="4"/>
<dbReference type="Gene3D" id="2.120.10.30">
    <property type="entry name" value="TolB, C-terminal domain"/>
    <property type="match status" value="1"/>
</dbReference>
<reference evidence="4 5" key="1">
    <citation type="submission" date="2023-06" db="EMBL/GenBank/DDBJ databases">
        <title>Microbacterium sp. nov., isolated from a waste landfill.</title>
        <authorList>
            <person name="Wen W."/>
        </authorList>
    </citation>
    <scope>NUCLEOTIDE SEQUENCE [LARGE SCALE GENOMIC DNA]</scope>
    <source>
        <strain evidence="4 5">ASV49</strain>
    </source>
</reference>
<evidence type="ECO:0000313" key="5">
    <source>
        <dbReference type="Proteomes" id="UP001235064"/>
    </source>
</evidence>
<dbReference type="InterPro" id="IPR029058">
    <property type="entry name" value="AB_hydrolase_fold"/>
</dbReference>
<dbReference type="InterPro" id="IPR000595">
    <property type="entry name" value="cNMP-bd_dom"/>
</dbReference>
<keyword evidence="1 4" id="KW-0378">Hydrolase</keyword>
<sequence length="663" mass="70128">MRADDIETLISVGRPQVAPDGSFAVFASSRPDIAANRAVGQLWRVDLPDGAPWRLTRGTSDSSPRLSPDGTRIAFLRGDAKGRPQVFVVAASGGEPVQATDAPAGVSQVEWSPDAAVLAFVARVPEVGRYGTVEGLDASSEAPRRITGIRWHSNGLGYIGDRPSHVFVVAAPDPASEPFYEPAPAVRPEGETAPKRRLVAAEARQLTSGETSYSGIAFTADGSEILAIADDIEHRAPDLRNRLVAVSVGDAGERVVVDRDSDLGIDAVAVAPDGLVALIAQDLGPDGVDFVAPATALWTVGESGLRRITDPDAFDLDGMSGQIGFAGGDFLLQHAARGRVHLVRVTRDGEISTVLDGDVEVTGHGSGGDRILAAVAQPDSFGELVLDGHGAVTSFGTAAQAAGIAEPRELVVTGRDGYPVHGWVATPDGDGPFPVILQIHGGPYASYGVHLFDETQVLVDAGYAVVYCNPRGSAGYGRAHGRAIRQSMGTVDFADVIDFFEGAVASDPRIDGSRAGVMGGSYGGYLTAWVIGHDYRFAGAIVERGFLDPATFQGTSDIGTFFGDEYVGVSMADISRQSPMAVADQVRTPTLVLHSELDFRCPLEQATRYYSALKRAGVDTEMLIFPGENHELTRGGQPRHRMERFAAVLDWWSRHLPIDGGAE</sequence>
<dbReference type="Pfam" id="PF00326">
    <property type="entry name" value="Peptidase_S9"/>
    <property type="match status" value="1"/>
</dbReference>
<proteinExistence type="predicted"/>
<name>A0ABT7MZH5_9MICO</name>
<dbReference type="PROSITE" id="PS50042">
    <property type="entry name" value="CNMP_BINDING_3"/>
    <property type="match status" value="1"/>
</dbReference>
<dbReference type="InterPro" id="IPR011659">
    <property type="entry name" value="WD40"/>
</dbReference>